<dbReference type="InterPro" id="IPR028973">
    <property type="entry name" value="PhnB-like"/>
</dbReference>
<keyword evidence="3" id="KW-1185">Reference proteome</keyword>
<name>A0A9W6M5I1_9MICO</name>
<sequence>MPVRHLSRVNAGARGRAGALTQGLAYADAASYPRPMAGPIPYLSFDGTARDALEHYREVFGGDVVLHTYAEFGRDDGPEGHIAHGALQGPVDVFASDAAPGEATLELRGILFSLLGASDPATLERWFAALAETGEVIDALALKPWGDHDGQVRDRFGVTRLIGYQGSRTLDDDRSAHSVTRH</sequence>
<evidence type="ECO:0000313" key="2">
    <source>
        <dbReference type="EMBL" id="GLJ94802.1"/>
    </source>
</evidence>
<comment type="caution">
    <text evidence="2">The sequence shown here is derived from an EMBL/GenBank/DDBJ whole genome shotgun (WGS) entry which is preliminary data.</text>
</comment>
<dbReference type="SUPFAM" id="SSF54593">
    <property type="entry name" value="Glyoxalase/Bleomycin resistance protein/Dihydroxybiphenyl dioxygenase"/>
    <property type="match status" value="1"/>
</dbReference>
<dbReference type="InterPro" id="IPR029068">
    <property type="entry name" value="Glyas_Bleomycin-R_OHBP_Dase"/>
</dbReference>
<dbReference type="EMBL" id="BSER01000004">
    <property type="protein sequence ID" value="GLJ94802.1"/>
    <property type="molecule type" value="Genomic_DNA"/>
</dbReference>
<gene>
    <name evidence="2" type="ORF">GCM10017591_08640</name>
</gene>
<organism evidence="2 3">
    <name type="scientific">Microbacterium dextranolyticum</name>
    <dbReference type="NCBI Taxonomy" id="36806"/>
    <lineage>
        <taxon>Bacteria</taxon>
        <taxon>Bacillati</taxon>
        <taxon>Actinomycetota</taxon>
        <taxon>Actinomycetes</taxon>
        <taxon>Micrococcales</taxon>
        <taxon>Microbacteriaceae</taxon>
        <taxon>Microbacterium</taxon>
    </lineage>
</organism>
<evidence type="ECO:0000259" key="1">
    <source>
        <dbReference type="Pfam" id="PF00903"/>
    </source>
</evidence>
<dbReference type="PANTHER" id="PTHR33990">
    <property type="entry name" value="PROTEIN YJDN-RELATED"/>
    <property type="match status" value="1"/>
</dbReference>
<dbReference type="Pfam" id="PF00903">
    <property type="entry name" value="Glyoxalase"/>
    <property type="match status" value="1"/>
</dbReference>
<reference evidence="2" key="2">
    <citation type="submission" date="2023-01" db="EMBL/GenBank/DDBJ databases">
        <authorList>
            <person name="Sun Q."/>
            <person name="Evtushenko L."/>
        </authorList>
    </citation>
    <scope>NUCLEOTIDE SEQUENCE</scope>
    <source>
        <strain evidence="2">VKM Ac-1940</strain>
    </source>
</reference>
<dbReference type="PANTHER" id="PTHR33990:SF1">
    <property type="entry name" value="PROTEIN YJDN"/>
    <property type="match status" value="1"/>
</dbReference>
<evidence type="ECO:0000313" key="3">
    <source>
        <dbReference type="Proteomes" id="UP001142291"/>
    </source>
</evidence>
<dbReference type="AlphaFoldDB" id="A0A9W6M5I1"/>
<dbReference type="CDD" id="cd06588">
    <property type="entry name" value="PhnB_like"/>
    <property type="match status" value="1"/>
</dbReference>
<proteinExistence type="predicted"/>
<accession>A0A9W6M5I1</accession>
<dbReference type="InterPro" id="IPR004360">
    <property type="entry name" value="Glyas_Fos-R_dOase_dom"/>
</dbReference>
<protein>
    <recommendedName>
        <fullName evidence="1">Glyoxalase/fosfomycin resistance/dioxygenase domain-containing protein</fullName>
    </recommendedName>
</protein>
<dbReference type="Gene3D" id="3.10.180.10">
    <property type="entry name" value="2,3-Dihydroxybiphenyl 1,2-Dioxygenase, domain 1"/>
    <property type="match status" value="1"/>
</dbReference>
<dbReference type="Proteomes" id="UP001142291">
    <property type="component" value="Unassembled WGS sequence"/>
</dbReference>
<reference evidence="2" key="1">
    <citation type="journal article" date="2014" name="Int. J. Syst. Evol. Microbiol.">
        <title>Complete genome sequence of Corynebacterium casei LMG S-19264T (=DSM 44701T), isolated from a smear-ripened cheese.</title>
        <authorList>
            <consortium name="US DOE Joint Genome Institute (JGI-PGF)"/>
            <person name="Walter F."/>
            <person name="Albersmeier A."/>
            <person name="Kalinowski J."/>
            <person name="Ruckert C."/>
        </authorList>
    </citation>
    <scope>NUCLEOTIDE SEQUENCE</scope>
    <source>
        <strain evidence="2">VKM Ac-1940</strain>
    </source>
</reference>
<feature type="domain" description="Glyoxalase/fosfomycin resistance/dioxygenase" evidence="1">
    <location>
        <begin position="45"/>
        <end position="159"/>
    </location>
</feature>